<dbReference type="RefSeq" id="WP_285574750.1">
    <property type="nucleotide sequence ID" value="NZ_BSDE01000003.1"/>
</dbReference>
<dbReference type="InterPro" id="IPR001926">
    <property type="entry name" value="TrpB-like_PALP"/>
</dbReference>
<keyword evidence="2" id="KW-0663">Pyridoxal phosphate</keyword>
<dbReference type="InterPro" id="IPR036052">
    <property type="entry name" value="TrpB-like_PALP_sf"/>
</dbReference>
<dbReference type="PROSITE" id="PS00901">
    <property type="entry name" value="CYS_SYNTHASE"/>
    <property type="match status" value="1"/>
</dbReference>
<comment type="cofactor">
    <cofactor evidence="1">
        <name>pyridoxal 5'-phosphate</name>
        <dbReference type="ChEBI" id="CHEBI:597326"/>
    </cofactor>
</comment>
<feature type="domain" description="Tryptophan synthase beta chain-like PALP" evidence="3">
    <location>
        <begin position="16"/>
        <end position="299"/>
    </location>
</feature>
<organism evidence="4 5">
    <name type="scientific">Geothrix limicola</name>
    <dbReference type="NCBI Taxonomy" id="2927978"/>
    <lineage>
        <taxon>Bacteria</taxon>
        <taxon>Pseudomonadati</taxon>
        <taxon>Acidobacteriota</taxon>
        <taxon>Holophagae</taxon>
        <taxon>Holophagales</taxon>
        <taxon>Holophagaceae</taxon>
        <taxon>Geothrix</taxon>
    </lineage>
</organism>
<evidence type="ECO:0000313" key="4">
    <source>
        <dbReference type="EMBL" id="GLH73517.1"/>
    </source>
</evidence>
<evidence type="ECO:0000259" key="3">
    <source>
        <dbReference type="Pfam" id="PF00291"/>
    </source>
</evidence>
<gene>
    <name evidence="4" type="ORF">GETHLI_20190</name>
</gene>
<evidence type="ECO:0000256" key="2">
    <source>
        <dbReference type="ARBA" id="ARBA00022898"/>
    </source>
</evidence>
<accession>A0ABQ5QFT8</accession>
<dbReference type="Proteomes" id="UP001165069">
    <property type="component" value="Unassembled WGS sequence"/>
</dbReference>
<proteinExistence type="predicted"/>
<dbReference type="Pfam" id="PF00291">
    <property type="entry name" value="PALP"/>
    <property type="match status" value="1"/>
</dbReference>
<dbReference type="EMBL" id="BSDE01000003">
    <property type="protein sequence ID" value="GLH73517.1"/>
    <property type="molecule type" value="Genomic_DNA"/>
</dbReference>
<dbReference type="InterPro" id="IPR001216">
    <property type="entry name" value="P-phosphate_BS"/>
</dbReference>
<dbReference type="CDD" id="cd01561">
    <property type="entry name" value="CBS_like"/>
    <property type="match status" value="1"/>
</dbReference>
<keyword evidence="5" id="KW-1185">Reference proteome</keyword>
<evidence type="ECO:0000313" key="5">
    <source>
        <dbReference type="Proteomes" id="UP001165069"/>
    </source>
</evidence>
<dbReference type="PANTHER" id="PTHR10314">
    <property type="entry name" value="CYSTATHIONINE BETA-SYNTHASE"/>
    <property type="match status" value="1"/>
</dbReference>
<comment type="caution">
    <text evidence="4">The sequence shown here is derived from an EMBL/GenBank/DDBJ whole genome shotgun (WGS) entry which is preliminary data.</text>
</comment>
<protein>
    <submittedName>
        <fullName evidence="4">Cysteine synthase</fullName>
    </submittedName>
</protein>
<sequence length="315" mass="32868">MPTASKALPSVVDSVLDLVGNTPLLRLTRFAPGLQVFSKLEYLNPGGSVKDRIGVGMIQAAEALGQIKPGLSTIIEPTAGNTGVGLAIAAKALGYRCILCVPTKYSREKMMLMKALGAELVLIPKELGMKGAIEKCAELAASIPHAFVPQQFANPSNPDSHFATTGPEIWEQMEGRVDAVVLGAGSGGTFTGIARFLKAKNPAIHAVVVQPVGSIYGGAPLKEWVVEGVGNSFIPDSLDLSLADRIMDVSDADSLATARELIATEGCLVGASSGANAWAARELAKSMPAGSRVVTLFPDGAERYMSKQPVADLDL</sequence>
<name>A0ABQ5QFT8_9BACT</name>
<reference evidence="4 5" key="1">
    <citation type="journal article" date="2023" name="Antonie Van Leeuwenhoek">
        <title>Mesoterricola silvestris gen. nov., sp. nov., Mesoterricola sediminis sp. nov., Geothrix oryzae sp. nov., Geothrix edaphica sp. nov., Geothrix rubra sp. nov., and Geothrix limicola sp. nov., six novel members of Acidobacteriota isolated from soils.</title>
        <authorList>
            <person name="Itoh H."/>
            <person name="Sugisawa Y."/>
            <person name="Mise K."/>
            <person name="Xu Z."/>
            <person name="Kuniyasu M."/>
            <person name="Ushijima N."/>
            <person name="Kawano K."/>
            <person name="Kobayashi E."/>
            <person name="Shiratori Y."/>
            <person name="Masuda Y."/>
            <person name="Senoo K."/>
        </authorList>
    </citation>
    <scope>NUCLEOTIDE SEQUENCE [LARGE SCALE GENOMIC DNA]</scope>
    <source>
        <strain evidence="4 5">Red804</strain>
    </source>
</reference>
<dbReference type="SUPFAM" id="SSF53686">
    <property type="entry name" value="Tryptophan synthase beta subunit-like PLP-dependent enzymes"/>
    <property type="match status" value="1"/>
</dbReference>
<dbReference type="InterPro" id="IPR050214">
    <property type="entry name" value="Cys_Synth/Cystath_Beta-Synth"/>
</dbReference>
<dbReference type="Gene3D" id="3.40.50.1100">
    <property type="match status" value="2"/>
</dbReference>
<evidence type="ECO:0000256" key="1">
    <source>
        <dbReference type="ARBA" id="ARBA00001933"/>
    </source>
</evidence>